<sequence>MEPGRFRHRVKILTFTTSRDPSGQPVESWTGGNPVPAEVKGISGREQLSGGAETAQATIRVWMRFRSELNASSRLEVISGPYKGQVLNIIGPPVANATGTRLEILCKTGAEK</sequence>
<dbReference type="Pfam" id="PF05521">
    <property type="entry name" value="Phage_HCP"/>
    <property type="match status" value="1"/>
</dbReference>
<dbReference type="Proteomes" id="UP000076008">
    <property type="component" value="Unassembled WGS sequence"/>
</dbReference>
<reference evidence="2 3" key="1">
    <citation type="submission" date="2016-03" db="EMBL/GenBank/DDBJ databases">
        <authorList>
            <consortium name="Pathogen Informatics"/>
        </authorList>
    </citation>
    <scope>NUCLEOTIDE SEQUENCE [LARGE SCALE GENOMIC DNA]</scope>
    <source>
        <strain evidence="3">e1252</strain>
    </source>
</reference>
<name>A0A144IQ64_ENTCL</name>
<dbReference type="InterPro" id="IPR008767">
    <property type="entry name" value="Phage_SPP1_head-tail_adaptor"/>
</dbReference>
<organism evidence="2 3">
    <name type="scientific">Enterobacter cloacae</name>
    <dbReference type="NCBI Taxonomy" id="550"/>
    <lineage>
        <taxon>Bacteria</taxon>
        <taxon>Pseudomonadati</taxon>
        <taxon>Pseudomonadota</taxon>
        <taxon>Gammaproteobacteria</taxon>
        <taxon>Enterobacterales</taxon>
        <taxon>Enterobacteriaceae</taxon>
        <taxon>Enterobacter</taxon>
        <taxon>Enterobacter cloacae complex</taxon>
    </lineage>
</organism>
<dbReference type="AlphaFoldDB" id="A0A144IQ64"/>
<accession>A0A144IQ64</accession>
<proteinExistence type="predicted"/>
<dbReference type="InterPro" id="IPR038666">
    <property type="entry name" value="SSP1_head-tail_sf"/>
</dbReference>
<feature type="compositionally biased region" description="Polar residues" evidence="1">
    <location>
        <begin position="17"/>
        <end position="31"/>
    </location>
</feature>
<evidence type="ECO:0000256" key="1">
    <source>
        <dbReference type="SAM" id="MobiDB-lite"/>
    </source>
</evidence>
<dbReference type="NCBIfam" id="TIGR01563">
    <property type="entry name" value="gp16_SPP1"/>
    <property type="match status" value="1"/>
</dbReference>
<dbReference type="EMBL" id="FJXR01000010">
    <property type="protein sequence ID" value="CZV21255.1"/>
    <property type="molecule type" value="Genomic_DNA"/>
</dbReference>
<protein>
    <submittedName>
        <fullName evidence="2">Phage head-tail adaptor</fullName>
    </submittedName>
</protein>
<dbReference type="Gene3D" id="2.40.10.270">
    <property type="entry name" value="Bacteriophage SPP1 head-tail adaptor protein"/>
    <property type="match status" value="1"/>
</dbReference>
<gene>
    <name evidence="2" type="ORF">SAMEA2273318_02028</name>
</gene>
<evidence type="ECO:0000313" key="3">
    <source>
        <dbReference type="Proteomes" id="UP000076008"/>
    </source>
</evidence>
<dbReference type="RefSeq" id="WP_063144006.1">
    <property type="nucleotide sequence ID" value="NZ_FJXR01000010.1"/>
</dbReference>
<evidence type="ECO:0000313" key="2">
    <source>
        <dbReference type="EMBL" id="CZV21255.1"/>
    </source>
</evidence>
<feature type="region of interest" description="Disordered" evidence="1">
    <location>
        <begin position="17"/>
        <end position="51"/>
    </location>
</feature>